<sequence length="62" mass="6469">MGVLPLRRALPACTAPVSSYFLAASPCAASATSYHSCSAVPLPWRSTFPWAEPVFKSGSPGD</sequence>
<dbReference type="RefSeq" id="WP_377484314.1">
    <property type="nucleotide sequence ID" value="NZ_JBHLTN010000032.1"/>
</dbReference>
<keyword evidence="3" id="KW-1185">Reference proteome</keyword>
<dbReference type="Pfam" id="PF06231">
    <property type="entry name" value="DUF1010"/>
    <property type="match status" value="1"/>
</dbReference>
<protein>
    <submittedName>
        <fullName evidence="2">DUF1010 domain-containing protein</fullName>
    </submittedName>
</protein>
<comment type="caution">
    <text evidence="2">The sequence shown here is derived from an EMBL/GenBank/DDBJ whole genome shotgun (WGS) entry which is preliminary data.</text>
</comment>
<reference evidence="2 3" key="1">
    <citation type="submission" date="2024-09" db="EMBL/GenBank/DDBJ databases">
        <authorList>
            <person name="Sun Q."/>
            <person name="Mori K."/>
        </authorList>
    </citation>
    <scope>NUCLEOTIDE SEQUENCE [LARGE SCALE GENOMIC DNA]</scope>
    <source>
        <strain evidence="2 3">NCAIM B.02336</strain>
    </source>
</reference>
<accession>A0ABV6PY97</accession>
<name>A0ABV6PY97_9BURK</name>
<evidence type="ECO:0000256" key="1">
    <source>
        <dbReference type="SAM" id="SignalP"/>
    </source>
</evidence>
<gene>
    <name evidence="2" type="ORF">ACFFGG_15245</name>
</gene>
<dbReference type="Proteomes" id="UP001589834">
    <property type="component" value="Unassembled WGS sequence"/>
</dbReference>
<evidence type="ECO:0000313" key="2">
    <source>
        <dbReference type="EMBL" id="MFC0593908.1"/>
    </source>
</evidence>
<feature type="signal peptide" evidence="1">
    <location>
        <begin position="1"/>
        <end position="23"/>
    </location>
</feature>
<organism evidence="2 3">
    <name type="scientific">Ottowia pentelensis</name>
    <dbReference type="NCBI Taxonomy" id="511108"/>
    <lineage>
        <taxon>Bacteria</taxon>
        <taxon>Pseudomonadati</taxon>
        <taxon>Pseudomonadota</taxon>
        <taxon>Betaproteobacteria</taxon>
        <taxon>Burkholderiales</taxon>
        <taxon>Comamonadaceae</taxon>
        <taxon>Ottowia</taxon>
    </lineage>
</organism>
<proteinExistence type="predicted"/>
<keyword evidence="1" id="KW-0732">Signal</keyword>
<dbReference type="InterPro" id="IPR010416">
    <property type="entry name" value="DUF1010"/>
</dbReference>
<evidence type="ECO:0000313" key="3">
    <source>
        <dbReference type="Proteomes" id="UP001589834"/>
    </source>
</evidence>
<dbReference type="EMBL" id="JBHLTN010000032">
    <property type="protein sequence ID" value="MFC0593908.1"/>
    <property type="molecule type" value="Genomic_DNA"/>
</dbReference>
<feature type="chain" id="PRO_5046790920" evidence="1">
    <location>
        <begin position="24"/>
        <end position="62"/>
    </location>
</feature>